<reference evidence="2 3" key="1">
    <citation type="submission" date="2019-02" db="EMBL/GenBank/DDBJ databases">
        <title>Haloarcula mannanilyticum sp. nov., a mannan degrading haloarchaeon isolated from commercial salt.</title>
        <authorList>
            <person name="Enomoto S."/>
            <person name="Shimane Y."/>
            <person name="Kamekura M."/>
            <person name="Ito T."/>
            <person name="Moriya O."/>
            <person name="Ihara K."/>
            <person name="Takahashi-Ando N."/>
            <person name="Fukushima Y."/>
            <person name="Yoshida Y."/>
            <person name="Usama R."/>
            <person name="Takai K."/>
            <person name="Minegishi H."/>
        </authorList>
    </citation>
    <scope>NUCLEOTIDE SEQUENCE [LARGE SCALE GENOMIC DNA]</scope>
    <source>
        <strain evidence="2 3">MD130-1</strain>
    </source>
</reference>
<evidence type="ECO:0000256" key="1">
    <source>
        <dbReference type="SAM" id="MobiDB-lite"/>
    </source>
</evidence>
<protein>
    <submittedName>
        <fullName evidence="2">Uncharacterized protein</fullName>
    </submittedName>
</protein>
<sequence>MVDRGVAIAVMGWPLASRWGLRVDIRNEPHRRDIEYESQKPATHDSYGQAERRNIDDDSVATAETRKTSPA</sequence>
<dbReference type="AlphaFoldDB" id="A0A4C2EHH6"/>
<keyword evidence="3" id="KW-1185">Reference proteome</keyword>
<feature type="region of interest" description="Disordered" evidence="1">
    <location>
        <begin position="30"/>
        <end position="71"/>
    </location>
</feature>
<dbReference type="EMBL" id="BIXZ01000002">
    <property type="protein sequence ID" value="GCF13802.1"/>
    <property type="molecule type" value="Genomic_DNA"/>
</dbReference>
<evidence type="ECO:0000313" key="3">
    <source>
        <dbReference type="Proteomes" id="UP000304382"/>
    </source>
</evidence>
<name>A0A4C2EHH6_9EURY</name>
<accession>A0A4C2EHH6</accession>
<gene>
    <name evidence="2" type="ORF">Harman_17370</name>
</gene>
<evidence type="ECO:0000313" key="2">
    <source>
        <dbReference type="EMBL" id="GCF13802.1"/>
    </source>
</evidence>
<dbReference type="Proteomes" id="UP000304382">
    <property type="component" value="Unassembled WGS sequence"/>
</dbReference>
<proteinExistence type="predicted"/>
<organism evidence="2 3">
    <name type="scientific">Haloarcula mannanilytica</name>
    <dbReference type="NCBI Taxonomy" id="2509225"/>
    <lineage>
        <taxon>Archaea</taxon>
        <taxon>Methanobacteriati</taxon>
        <taxon>Methanobacteriota</taxon>
        <taxon>Stenosarchaea group</taxon>
        <taxon>Halobacteria</taxon>
        <taxon>Halobacteriales</taxon>
        <taxon>Haloarculaceae</taxon>
        <taxon>Haloarcula</taxon>
    </lineage>
</organism>
<comment type="caution">
    <text evidence="2">The sequence shown here is derived from an EMBL/GenBank/DDBJ whole genome shotgun (WGS) entry which is preliminary data.</text>
</comment>